<dbReference type="SUPFAM" id="SSF52317">
    <property type="entry name" value="Class I glutamine amidotransferase-like"/>
    <property type="match status" value="1"/>
</dbReference>
<name>U3GUX1_9CORY</name>
<dbReference type="HOGENOM" id="CLU_054974_4_0_11"/>
<reference evidence="2 3" key="1">
    <citation type="journal article" date="2013" name="Genome Announc.">
        <title>Whole-Genome Sequence of the Clinical Strain Corynebacterium argentoratense DSM 44202, Isolated from a Human Throat Specimen.</title>
        <authorList>
            <person name="Bomholt C."/>
            <person name="Glaub A."/>
            <person name="Gravermann K."/>
            <person name="Albersmeier A."/>
            <person name="Brinkrolf K."/>
            <person name="Ruckert C."/>
            <person name="Tauch A."/>
        </authorList>
    </citation>
    <scope>NUCLEOTIDE SEQUENCE [LARGE SCALE GENOMIC DNA]</scope>
    <source>
        <strain evidence="2">DSM 44202</strain>
    </source>
</reference>
<sequence length="237" mass="25795">MRSFLLVSPRHGQTIAAAEHRDFLTAAGLEPEELDQVMIDTAQAELPDLSGYDGIFVGGSPFNISSPEYGEEQLHVHELLAELIDSKTPVMFVCFGNGLIAHLDGGAVGHTHPESAGPTTVEITPLGALDPLLRDIPQTFTALTGHTENVTVVGAHSVVLATGETCPVQMVRANDTTWACQFHADMDAIAMKNRMDFYKDYGYFSPEAYDSIVSSLPEIDTTHANQILRNFVRYCTT</sequence>
<dbReference type="InterPro" id="IPR017926">
    <property type="entry name" value="GATASE"/>
</dbReference>
<feature type="domain" description="Glutamine amidotransferase" evidence="1">
    <location>
        <begin position="36"/>
        <end position="184"/>
    </location>
</feature>
<dbReference type="eggNOG" id="COG0518">
    <property type="taxonomic scope" value="Bacteria"/>
</dbReference>
<protein>
    <recommendedName>
        <fullName evidence="1">Glutamine amidotransferase domain-containing protein</fullName>
    </recommendedName>
</protein>
<dbReference type="Pfam" id="PF00117">
    <property type="entry name" value="GATase"/>
    <property type="match status" value="1"/>
</dbReference>
<evidence type="ECO:0000259" key="1">
    <source>
        <dbReference type="Pfam" id="PF00117"/>
    </source>
</evidence>
<dbReference type="InterPro" id="IPR029062">
    <property type="entry name" value="Class_I_gatase-like"/>
</dbReference>
<dbReference type="OrthoDB" id="5196541at2"/>
<gene>
    <name evidence="2" type="ORF">CARG_04980</name>
</gene>
<proteinExistence type="predicted"/>
<dbReference type="GO" id="GO:0005829">
    <property type="term" value="C:cytosol"/>
    <property type="evidence" value="ECO:0007669"/>
    <property type="project" value="TreeGrafter"/>
</dbReference>
<dbReference type="GeneID" id="78249779"/>
<dbReference type="AlphaFoldDB" id="U3GUX1"/>
<dbReference type="KEGG" id="caz:CARG_04980"/>
<dbReference type="PANTHER" id="PTHR42695:SF5">
    <property type="entry name" value="GLUTAMINE AMIDOTRANSFERASE YLR126C-RELATED"/>
    <property type="match status" value="1"/>
</dbReference>
<dbReference type="PANTHER" id="PTHR42695">
    <property type="entry name" value="GLUTAMINE AMIDOTRANSFERASE YLR126C-RELATED"/>
    <property type="match status" value="1"/>
</dbReference>
<evidence type="ECO:0000313" key="3">
    <source>
        <dbReference type="Proteomes" id="UP000016943"/>
    </source>
</evidence>
<dbReference type="PATRIC" id="fig|1348662.3.peg.978"/>
<organism evidence="2 3">
    <name type="scientific">Corynebacterium argentoratense DSM 44202</name>
    <dbReference type="NCBI Taxonomy" id="1348662"/>
    <lineage>
        <taxon>Bacteria</taxon>
        <taxon>Bacillati</taxon>
        <taxon>Actinomycetota</taxon>
        <taxon>Actinomycetes</taxon>
        <taxon>Mycobacteriales</taxon>
        <taxon>Corynebacteriaceae</taxon>
        <taxon>Corynebacterium</taxon>
    </lineage>
</organism>
<dbReference type="STRING" id="1348662.CARG_04980"/>
<evidence type="ECO:0000313" key="2">
    <source>
        <dbReference type="EMBL" id="AGU15134.1"/>
    </source>
</evidence>
<dbReference type="CDD" id="cd01741">
    <property type="entry name" value="GATase1_1"/>
    <property type="match status" value="1"/>
</dbReference>
<dbReference type="NCBIfam" id="NF005743">
    <property type="entry name" value="PRK07567.1"/>
    <property type="match status" value="1"/>
</dbReference>
<dbReference type="PROSITE" id="PS51273">
    <property type="entry name" value="GATASE_TYPE_1"/>
    <property type="match status" value="1"/>
</dbReference>
<keyword evidence="3" id="KW-1185">Reference proteome</keyword>
<dbReference type="RefSeq" id="WP_020976286.1">
    <property type="nucleotide sequence ID" value="NC_022198.1"/>
</dbReference>
<dbReference type="Gene3D" id="3.40.50.880">
    <property type="match status" value="1"/>
</dbReference>
<dbReference type="EMBL" id="CP006365">
    <property type="protein sequence ID" value="AGU15134.1"/>
    <property type="molecule type" value="Genomic_DNA"/>
</dbReference>
<accession>U3GUX1</accession>
<dbReference type="Proteomes" id="UP000016943">
    <property type="component" value="Chromosome"/>
</dbReference>
<dbReference type="InterPro" id="IPR044992">
    <property type="entry name" value="ChyE-like"/>
</dbReference>